<keyword evidence="3 8" id="KW-0812">Transmembrane</keyword>
<feature type="transmembrane region" description="Helical" evidence="8">
    <location>
        <begin position="459"/>
        <end position="480"/>
    </location>
</feature>
<comment type="subcellular location">
    <subcellularLocation>
        <location evidence="1">Cell membrane</location>
        <topology evidence="1">Multi-pass membrane protein</topology>
    </subcellularLocation>
</comment>
<feature type="transmembrane region" description="Helical" evidence="8">
    <location>
        <begin position="155"/>
        <end position="179"/>
    </location>
</feature>
<feature type="domain" description="Major facilitator superfamily (MFS) profile" evidence="9">
    <location>
        <begin position="30"/>
        <end position="483"/>
    </location>
</feature>
<evidence type="ECO:0000256" key="6">
    <source>
        <dbReference type="ARBA" id="ARBA00023251"/>
    </source>
</evidence>
<evidence type="ECO:0000256" key="5">
    <source>
        <dbReference type="ARBA" id="ARBA00023136"/>
    </source>
</evidence>
<dbReference type="InterPro" id="IPR011701">
    <property type="entry name" value="MFS"/>
</dbReference>
<proteinExistence type="predicted"/>
<dbReference type="RefSeq" id="WP_380532521.1">
    <property type="nucleotide sequence ID" value="NZ_JBHFAB010000003.1"/>
</dbReference>
<evidence type="ECO:0000256" key="4">
    <source>
        <dbReference type="ARBA" id="ARBA00022989"/>
    </source>
</evidence>
<dbReference type="EMBL" id="JBHFAB010000003">
    <property type="protein sequence ID" value="MFC1415916.1"/>
    <property type="molecule type" value="Genomic_DNA"/>
</dbReference>
<feature type="transmembrane region" description="Helical" evidence="8">
    <location>
        <begin position="376"/>
        <end position="401"/>
    </location>
</feature>
<feature type="transmembrane region" description="Helical" evidence="8">
    <location>
        <begin position="248"/>
        <end position="266"/>
    </location>
</feature>
<feature type="transmembrane region" description="Helical" evidence="8">
    <location>
        <begin position="320"/>
        <end position="340"/>
    </location>
</feature>
<feature type="transmembrane region" description="Helical" evidence="8">
    <location>
        <begin position="286"/>
        <end position="308"/>
    </location>
</feature>
<evidence type="ECO:0000313" key="11">
    <source>
        <dbReference type="Proteomes" id="UP001592531"/>
    </source>
</evidence>
<dbReference type="SUPFAM" id="SSF103473">
    <property type="entry name" value="MFS general substrate transporter"/>
    <property type="match status" value="1"/>
</dbReference>
<dbReference type="CDD" id="cd17321">
    <property type="entry name" value="MFS_MMR_MDR_like"/>
    <property type="match status" value="1"/>
</dbReference>
<keyword evidence="11" id="KW-1185">Reference proteome</keyword>
<comment type="caution">
    <text evidence="10">The sequence shown here is derived from an EMBL/GenBank/DDBJ whole genome shotgun (WGS) entry which is preliminary data.</text>
</comment>
<dbReference type="InterPro" id="IPR020846">
    <property type="entry name" value="MFS_dom"/>
</dbReference>
<feature type="transmembrane region" description="Helical" evidence="8">
    <location>
        <begin position="352"/>
        <end position="370"/>
    </location>
</feature>
<evidence type="ECO:0000256" key="2">
    <source>
        <dbReference type="ARBA" id="ARBA00022448"/>
    </source>
</evidence>
<feature type="transmembrane region" description="Helical" evidence="8">
    <location>
        <begin position="68"/>
        <end position="88"/>
    </location>
</feature>
<feature type="transmembrane region" description="Helical" evidence="8">
    <location>
        <begin position="97"/>
        <end position="115"/>
    </location>
</feature>
<name>A0ABV6VQB5_9ACTN</name>
<feature type="transmembrane region" description="Helical" evidence="8">
    <location>
        <begin position="217"/>
        <end position="236"/>
    </location>
</feature>
<feature type="transmembrane region" description="Helical" evidence="8">
    <location>
        <begin position="121"/>
        <end position="143"/>
    </location>
</feature>
<evidence type="ECO:0000256" key="3">
    <source>
        <dbReference type="ARBA" id="ARBA00022692"/>
    </source>
</evidence>
<dbReference type="InterPro" id="IPR036259">
    <property type="entry name" value="MFS_trans_sf"/>
</dbReference>
<dbReference type="Pfam" id="PF07690">
    <property type="entry name" value="MFS_1"/>
    <property type="match status" value="1"/>
</dbReference>
<dbReference type="PANTHER" id="PTHR42718">
    <property type="entry name" value="MAJOR FACILITATOR SUPERFAMILY MULTIDRUG TRANSPORTER MFSC"/>
    <property type="match status" value="1"/>
</dbReference>
<keyword evidence="2" id="KW-0813">Transport</keyword>
<feature type="transmembrane region" description="Helical" evidence="8">
    <location>
        <begin position="185"/>
        <end position="205"/>
    </location>
</feature>
<evidence type="ECO:0000259" key="9">
    <source>
        <dbReference type="PROSITE" id="PS50850"/>
    </source>
</evidence>
<evidence type="ECO:0000256" key="1">
    <source>
        <dbReference type="ARBA" id="ARBA00004651"/>
    </source>
</evidence>
<dbReference type="Proteomes" id="UP001592531">
    <property type="component" value="Unassembled WGS sequence"/>
</dbReference>
<evidence type="ECO:0000256" key="7">
    <source>
        <dbReference type="SAM" id="MobiDB-lite"/>
    </source>
</evidence>
<feature type="transmembrane region" description="Helical" evidence="8">
    <location>
        <begin position="27"/>
        <end position="48"/>
    </location>
</feature>
<keyword evidence="6" id="KW-0046">Antibiotic resistance</keyword>
<dbReference type="Gene3D" id="1.20.1720.10">
    <property type="entry name" value="Multidrug resistance protein D"/>
    <property type="match status" value="1"/>
</dbReference>
<accession>A0ABV6VQB5</accession>
<organism evidence="10 11">
    <name type="scientific">Streptacidiphilus cavernicola</name>
    <dbReference type="NCBI Taxonomy" id="3342716"/>
    <lineage>
        <taxon>Bacteria</taxon>
        <taxon>Bacillati</taxon>
        <taxon>Actinomycetota</taxon>
        <taxon>Actinomycetes</taxon>
        <taxon>Kitasatosporales</taxon>
        <taxon>Streptomycetaceae</taxon>
        <taxon>Streptacidiphilus</taxon>
    </lineage>
</organism>
<evidence type="ECO:0000313" key="10">
    <source>
        <dbReference type="EMBL" id="MFC1415916.1"/>
    </source>
</evidence>
<feature type="transmembrane region" description="Helical" evidence="8">
    <location>
        <begin position="422"/>
        <end position="439"/>
    </location>
</feature>
<protein>
    <submittedName>
        <fullName evidence="10">MFS transporter</fullName>
    </submittedName>
</protein>
<evidence type="ECO:0000256" key="8">
    <source>
        <dbReference type="SAM" id="Phobius"/>
    </source>
</evidence>
<dbReference type="PROSITE" id="PS50850">
    <property type="entry name" value="MFS"/>
    <property type="match status" value="1"/>
</dbReference>
<keyword evidence="5 8" id="KW-0472">Membrane</keyword>
<sequence length="516" mass="52266">MSSPEQTTAIVDAATDPARSPRSLREAWLALAGLSAVFLFEMLDNSILNVALPTIGRELHASTTALQWVTGAYAVVFGGLMLAFGAVADRFGRRRTMLIGLALLGVASLATAFVSTAEQLIAVRAATGVAAAMTTPGSMALAFRLFGADGLRVRAITLISTVGLVGLAIGPTAGGLVLAVAPWQVLLLVNVPVAVLAMIGIRFGIAADAADELHRDPVDVAGAVLGTAAIVLALVAPTLFVDAGTGSWVPWAVTAAAVPAAVLFVLRERSARHPLLDLRLVARPLVSSGLAFKAATGLATAGLGYLVTLQLQLDWGWSPALAAVGMLPQVVVLIAGGSLVSPFVERVGLERAAAISAAAVVGGLAVYSLLGRFGYVWVALALVLVAAGMRVVGVAAGTNVLRGLPKERTTIGAALVDTASEVTSGIGIAVTGTVLAALFTGDLAASHWTARQTAEFQQAATVAGLTLTVVAALLVGWGIIRGRSAPITADDSDSSAGRDDSPGAEADAPRAAQHAG</sequence>
<gene>
    <name evidence="10" type="ORF">ACEZDE_04560</name>
</gene>
<keyword evidence="4 8" id="KW-1133">Transmembrane helix</keyword>
<reference evidence="10 11" key="1">
    <citation type="submission" date="2024-09" db="EMBL/GenBank/DDBJ databases">
        <authorList>
            <person name="Lee S.D."/>
        </authorList>
    </citation>
    <scope>NUCLEOTIDE SEQUENCE [LARGE SCALE GENOMIC DNA]</scope>
    <source>
        <strain evidence="10 11">N8-3</strain>
    </source>
</reference>
<dbReference type="PRINTS" id="PR01036">
    <property type="entry name" value="TCRTETB"/>
</dbReference>
<feature type="region of interest" description="Disordered" evidence="7">
    <location>
        <begin position="488"/>
        <end position="516"/>
    </location>
</feature>
<dbReference type="PANTHER" id="PTHR42718:SF9">
    <property type="entry name" value="MAJOR FACILITATOR SUPERFAMILY MULTIDRUG TRANSPORTER MFSC"/>
    <property type="match status" value="1"/>
</dbReference>